<dbReference type="EMBL" id="JACIJC010000001">
    <property type="protein sequence ID" value="MBB5684944.1"/>
    <property type="molecule type" value="Genomic_DNA"/>
</dbReference>
<gene>
    <name evidence="1" type="ORF">FHS49_000935</name>
</gene>
<evidence type="ECO:0008006" key="3">
    <source>
        <dbReference type="Google" id="ProtNLM"/>
    </source>
</evidence>
<reference evidence="1 2" key="1">
    <citation type="submission" date="2020-08" db="EMBL/GenBank/DDBJ databases">
        <title>Genomic Encyclopedia of Type Strains, Phase IV (KMG-IV): sequencing the most valuable type-strain genomes for metagenomic binning, comparative biology and taxonomic classification.</title>
        <authorList>
            <person name="Goeker M."/>
        </authorList>
    </citation>
    <scope>NUCLEOTIDE SEQUENCE [LARGE SCALE GENOMIC DNA]</scope>
    <source>
        <strain evidence="1 2">DSM 25079</strain>
    </source>
</reference>
<name>A0A7W9AG13_9SPHN</name>
<dbReference type="AlphaFoldDB" id="A0A7W9AG13"/>
<protein>
    <recommendedName>
        <fullName evidence="3">Anti-sigma factor</fullName>
    </recommendedName>
</protein>
<dbReference type="Proteomes" id="UP000549617">
    <property type="component" value="Unassembled WGS sequence"/>
</dbReference>
<sequence length="230" mass="24322">MTIDPEMLMAFADHELDPLSANRVEKLIAADPALAAQVAAHRSLRTRLEGHFAPVIAAPVPDRLTDLLDLQVVPLEAVSKAPVFLPARSLVAMAAALVIGLMLGQVIDLGTPALVGSRQGELVAQGDLARSLNTQLASAQPASAATRIGLTFWDRSGQICRTFEGTSLSGIACRVSGNWQLKRVIAGEKKAGEGYRQASSGELMDAAQAMMADDPLDAAGERMVRNSGWQ</sequence>
<organism evidence="1 2">
    <name type="scientific">Sphingobium boeckii</name>
    <dbReference type="NCBI Taxonomy" id="1082345"/>
    <lineage>
        <taxon>Bacteria</taxon>
        <taxon>Pseudomonadati</taxon>
        <taxon>Pseudomonadota</taxon>
        <taxon>Alphaproteobacteria</taxon>
        <taxon>Sphingomonadales</taxon>
        <taxon>Sphingomonadaceae</taxon>
        <taxon>Sphingobium</taxon>
    </lineage>
</organism>
<keyword evidence="2" id="KW-1185">Reference proteome</keyword>
<dbReference type="RefSeq" id="WP_184015693.1">
    <property type="nucleotide sequence ID" value="NZ_JACIJC010000001.1"/>
</dbReference>
<evidence type="ECO:0000313" key="2">
    <source>
        <dbReference type="Proteomes" id="UP000549617"/>
    </source>
</evidence>
<accession>A0A7W9AG13</accession>
<comment type="caution">
    <text evidence="1">The sequence shown here is derived from an EMBL/GenBank/DDBJ whole genome shotgun (WGS) entry which is preliminary data.</text>
</comment>
<proteinExistence type="predicted"/>
<evidence type="ECO:0000313" key="1">
    <source>
        <dbReference type="EMBL" id="MBB5684944.1"/>
    </source>
</evidence>